<dbReference type="EMBL" id="SPQT01000004">
    <property type="protein sequence ID" value="TFV48713.1"/>
    <property type="molecule type" value="Genomic_DNA"/>
</dbReference>
<protein>
    <submittedName>
        <fullName evidence="1">Uncharacterized protein</fullName>
    </submittedName>
</protein>
<organism evidence="1 2">
    <name type="scientific">Bradyrhizobium niftali</name>
    <dbReference type="NCBI Taxonomy" id="2560055"/>
    <lineage>
        <taxon>Bacteria</taxon>
        <taxon>Pseudomonadati</taxon>
        <taxon>Pseudomonadota</taxon>
        <taxon>Alphaproteobacteria</taxon>
        <taxon>Hyphomicrobiales</taxon>
        <taxon>Nitrobacteraceae</taxon>
        <taxon>Bradyrhizobium</taxon>
    </lineage>
</organism>
<sequence>MAGFLLRYPSPEWPRRTVMLSTQRSLATAQLGRNSFEEIFESRTPLREAALESFRRRNAVLDGIFYDIGKVTQEEARETAPWLAREGAILIVPPSGAGSLKLCNTVEDFANAGGADVRILAVAGVGSSALGAAAFARNVADAFGVSAAAVVSGYGLADLLTEALGGWFWFGTLNRLRHQFEELDDVSRALNRPETLSPPTSPLELGRVSLDTRTVMALLGDDRFSFSLVTGHSKGNLVISEALYELKEQPAIEQTIPDDRFWIVTVSAAVAMPPRYKKIIDVMGTIDGFGALNSTPGISIEKPCPFCWHHTNTDLPFHLPVTKVFSELRVERTIAI</sequence>
<dbReference type="Proteomes" id="UP000297966">
    <property type="component" value="Unassembled WGS sequence"/>
</dbReference>
<name>A0A4Y9M0Y1_9BRAD</name>
<reference evidence="1 2" key="1">
    <citation type="submission" date="2019-03" db="EMBL/GenBank/DDBJ databases">
        <title>Bradyrhizobium diversity isolated from nodules of Chamaecrista fasciculata.</title>
        <authorList>
            <person name="Klepa M.S."/>
            <person name="Urquiaga M.O."/>
            <person name="Hungria M."/>
            <person name="Delamuta J.R."/>
        </authorList>
    </citation>
    <scope>NUCLEOTIDE SEQUENCE [LARGE SCALE GENOMIC DNA]</scope>
    <source>
        <strain evidence="1 2">CNPSo 3448</strain>
    </source>
</reference>
<dbReference type="OrthoDB" id="7375665at2"/>
<proteinExistence type="predicted"/>
<dbReference type="AlphaFoldDB" id="A0A4Y9M0Y1"/>
<gene>
    <name evidence="1" type="ORF">E4K65_11490</name>
</gene>
<evidence type="ECO:0000313" key="1">
    <source>
        <dbReference type="EMBL" id="TFV48713.1"/>
    </source>
</evidence>
<keyword evidence="2" id="KW-1185">Reference proteome</keyword>
<accession>A0A4Y9M0Y1</accession>
<comment type="caution">
    <text evidence="1">The sequence shown here is derived from an EMBL/GenBank/DDBJ whole genome shotgun (WGS) entry which is preliminary data.</text>
</comment>
<evidence type="ECO:0000313" key="2">
    <source>
        <dbReference type="Proteomes" id="UP000297966"/>
    </source>
</evidence>